<name>A0A2U3N1C7_9GAMM</name>
<dbReference type="Gene3D" id="3.30.530.20">
    <property type="match status" value="1"/>
</dbReference>
<evidence type="ECO:0000259" key="2">
    <source>
        <dbReference type="Pfam" id="PF08327"/>
    </source>
</evidence>
<accession>A0A2U3N1C7</accession>
<organism evidence="3 4">
    <name type="scientific">Acinetobacter stercoris</name>
    <dbReference type="NCBI Taxonomy" id="2126983"/>
    <lineage>
        <taxon>Bacteria</taxon>
        <taxon>Pseudomonadati</taxon>
        <taxon>Pseudomonadota</taxon>
        <taxon>Gammaproteobacteria</taxon>
        <taxon>Moraxellales</taxon>
        <taxon>Moraxellaceae</taxon>
        <taxon>Acinetobacter</taxon>
    </lineage>
</organism>
<dbReference type="RefSeq" id="WP_121974903.1">
    <property type="nucleotide sequence ID" value="NZ_OOGT01000141.1"/>
</dbReference>
<dbReference type="Proteomes" id="UP000245974">
    <property type="component" value="Unassembled WGS sequence"/>
</dbReference>
<keyword evidence="4" id="KW-1185">Reference proteome</keyword>
<evidence type="ECO:0000313" key="4">
    <source>
        <dbReference type="Proteomes" id="UP000245974"/>
    </source>
</evidence>
<dbReference type="Pfam" id="PF08327">
    <property type="entry name" value="AHSA1"/>
    <property type="match status" value="1"/>
</dbReference>
<gene>
    <name evidence="3" type="ORF">KPC_2658</name>
</gene>
<reference evidence="4" key="1">
    <citation type="submission" date="2018-03" db="EMBL/GenBank/DDBJ databases">
        <authorList>
            <person name="Blom J."/>
        </authorList>
    </citation>
    <scope>NUCLEOTIDE SEQUENCE [LARGE SCALE GENOMIC DNA]</scope>
    <source>
        <strain evidence="4">KPC-SM-21</strain>
    </source>
</reference>
<dbReference type="InParanoid" id="A0A2U3N1C7"/>
<dbReference type="OrthoDB" id="9806378at2"/>
<evidence type="ECO:0000313" key="3">
    <source>
        <dbReference type="EMBL" id="SPL71480.1"/>
    </source>
</evidence>
<feature type="domain" description="Activator of Hsp90 ATPase homologue 1/2-like C-terminal" evidence="2">
    <location>
        <begin position="13"/>
        <end position="131"/>
    </location>
</feature>
<protein>
    <recommendedName>
        <fullName evidence="2">Activator of Hsp90 ATPase homologue 1/2-like C-terminal domain-containing protein</fullName>
    </recommendedName>
</protein>
<dbReference type="SUPFAM" id="SSF55961">
    <property type="entry name" value="Bet v1-like"/>
    <property type="match status" value="1"/>
</dbReference>
<dbReference type="AlphaFoldDB" id="A0A2U3N1C7"/>
<comment type="similarity">
    <text evidence="1">Belongs to the AHA1 family.</text>
</comment>
<dbReference type="InterPro" id="IPR023393">
    <property type="entry name" value="START-like_dom_sf"/>
</dbReference>
<proteinExistence type="inferred from homology"/>
<dbReference type="InterPro" id="IPR013538">
    <property type="entry name" value="ASHA1/2-like_C"/>
</dbReference>
<dbReference type="EMBL" id="OOGT01000141">
    <property type="protein sequence ID" value="SPL71480.1"/>
    <property type="molecule type" value="Genomic_DNA"/>
</dbReference>
<sequence>MPVIETQMLIRKPVKEVFNAFIEPKVTTKFWCSRSTGKLEQGKSVKWTWDKYLVETDVTVLSIVENKLIQIVWGEPKTTVDFIFEKISEHETYLKIRNYDIPFQGSELIAFIMNNTGGFTTVLDALKAYLEYGLELNLVNDKFPPFKQ</sequence>
<evidence type="ECO:0000256" key="1">
    <source>
        <dbReference type="ARBA" id="ARBA00006817"/>
    </source>
</evidence>